<proteinExistence type="predicted"/>
<dbReference type="InterPro" id="IPR027417">
    <property type="entry name" value="P-loop_NTPase"/>
</dbReference>
<gene>
    <name evidence="3" type="ORF">SAMN06265795_10757</name>
</gene>
<evidence type="ECO:0000256" key="2">
    <source>
        <dbReference type="ARBA" id="ARBA00022840"/>
    </source>
</evidence>
<keyword evidence="2" id="KW-0067">ATP-binding</keyword>
<dbReference type="GO" id="GO:0016887">
    <property type="term" value="F:ATP hydrolysis activity"/>
    <property type="evidence" value="ECO:0007669"/>
    <property type="project" value="TreeGrafter"/>
</dbReference>
<dbReference type="EMBL" id="FZOT01000007">
    <property type="protein sequence ID" value="SNS82291.1"/>
    <property type="molecule type" value="Genomic_DNA"/>
</dbReference>
<evidence type="ECO:0000313" key="3">
    <source>
        <dbReference type="EMBL" id="SNS82291.1"/>
    </source>
</evidence>
<reference evidence="3 4" key="1">
    <citation type="submission" date="2017-06" db="EMBL/GenBank/DDBJ databases">
        <authorList>
            <person name="Kim H.J."/>
            <person name="Triplett B.A."/>
        </authorList>
    </citation>
    <scope>NUCLEOTIDE SEQUENCE [LARGE SCALE GENOMIC DNA]</scope>
    <source>
        <strain evidence="3 4">U15</strain>
    </source>
</reference>
<keyword evidence="1" id="KW-0547">Nucleotide-binding</keyword>
<dbReference type="RefSeq" id="WP_089399653.1">
    <property type="nucleotide sequence ID" value="NZ_FZOT01000007.1"/>
</dbReference>
<dbReference type="Gene3D" id="3.40.50.300">
    <property type="entry name" value="P-loop containing nucleotide triphosphate hydrolases"/>
    <property type="match status" value="1"/>
</dbReference>
<dbReference type="InterPro" id="IPR050625">
    <property type="entry name" value="ParA/MinD_ATPase"/>
</dbReference>
<organism evidence="3 4">
    <name type="scientific">Noviherbaspirillum humi</name>
    <dbReference type="NCBI Taxonomy" id="1688639"/>
    <lineage>
        <taxon>Bacteria</taxon>
        <taxon>Pseudomonadati</taxon>
        <taxon>Pseudomonadota</taxon>
        <taxon>Betaproteobacteria</taxon>
        <taxon>Burkholderiales</taxon>
        <taxon>Oxalobacteraceae</taxon>
        <taxon>Noviherbaspirillum</taxon>
    </lineage>
</organism>
<dbReference type="GO" id="GO:0009898">
    <property type="term" value="C:cytoplasmic side of plasma membrane"/>
    <property type="evidence" value="ECO:0007669"/>
    <property type="project" value="TreeGrafter"/>
</dbReference>
<dbReference type="AlphaFoldDB" id="A0A239HME4"/>
<protein>
    <submittedName>
        <fullName evidence="3">Cellulose synthase operon protein YhjQ</fullName>
    </submittedName>
</protein>
<accession>A0A239HME4</accession>
<dbReference type="GO" id="GO:0005829">
    <property type="term" value="C:cytosol"/>
    <property type="evidence" value="ECO:0007669"/>
    <property type="project" value="TreeGrafter"/>
</dbReference>
<dbReference type="Pfam" id="PF06564">
    <property type="entry name" value="CBP_BcsQ"/>
    <property type="match status" value="1"/>
</dbReference>
<dbReference type="SUPFAM" id="SSF52540">
    <property type="entry name" value="P-loop containing nucleoside triphosphate hydrolases"/>
    <property type="match status" value="1"/>
</dbReference>
<dbReference type="PANTHER" id="PTHR43384:SF4">
    <property type="entry name" value="CELLULOSE BIOSYNTHESIS PROTEIN BCSQ-RELATED"/>
    <property type="match status" value="1"/>
</dbReference>
<dbReference type="GO" id="GO:0051782">
    <property type="term" value="P:negative regulation of cell division"/>
    <property type="evidence" value="ECO:0007669"/>
    <property type="project" value="TreeGrafter"/>
</dbReference>
<dbReference type="Proteomes" id="UP000198284">
    <property type="component" value="Unassembled WGS sequence"/>
</dbReference>
<evidence type="ECO:0000256" key="1">
    <source>
        <dbReference type="ARBA" id="ARBA00022741"/>
    </source>
</evidence>
<evidence type="ECO:0000313" key="4">
    <source>
        <dbReference type="Proteomes" id="UP000198284"/>
    </source>
</evidence>
<sequence>MRIVAVLDVYGGCGATTVAAHLAQALHQQRRPVFAFDFCPENVLRLHFGMAWEDGSGFAPRMLEGSAWHEAAFRSSSGLAFIPFGALPDGRALDALGALLETRPGWLRADIDALEFPAPPVLVCDCPRGPAALRSQILEEADLVLLVCRPDPVAYAAATRIARDAAQNGGPPTMIVLNGFDPARRLDRDISALLRTGHRELLSPVAVHRDESIREALACKQTVFEFAPDSQAAYDFDTLATWTIARLGRGTATS</sequence>
<name>A0A239HME4_9BURK</name>
<dbReference type="NCBIfam" id="TIGR03371">
    <property type="entry name" value="cellulose_yhjQ"/>
    <property type="match status" value="1"/>
</dbReference>
<keyword evidence="4" id="KW-1185">Reference proteome</keyword>
<dbReference type="InterPro" id="IPR017746">
    <property type="entry name" value="Cellulose_synthase_operon_BcsQ"/>
</dbReference>
<dbReference type="OrthoDB" id="5288747at2"/>
<dbReference type="PANTHER" id="PTHR43384">
    <property type="entry name" value="SEPTUM SITE-DETERMINING PROTEIN MIND HOMOLOG, CHLOROPLASTIC-RELATED"/>
    <property type="match status" value="1"/>
</dbReference>
<dbReference type="GO" id="GO:0005524">
    <property type="term" value="F:ATP binding"/>
    <property type="evidence" value="ECO:0007669"/>
    <property type="project" value="UniProtKB-KW"/>
</dbReference>